<sequence>MGTYENITVEREGAVAVLKLNRPEALNALTFDMMDEVQEAIAALNEDRSVRCLVLTGAGRGFCSGQDLRSRSTNPANLVEDVMNSYYGAFKAIRTCRVPVITAVNGVAAGGGFSFALAGDILMAAKSARFIQVFSRIALVPDLGSTLLLPQAIGRSAALKLMMTNDTLTAEEALKIGLISDCVEDDRLMDAALELAGRLAKGPTHALMMTRALVDEPEGDLLERQFRRELEVQVEMRDRPDAREGVAAFLEKRAPVFRGE</sequence>
<dbReference type="SUPFAM" id="SSF52096">
    <property type="entry name" value="ClpP/crotonase"/>
    <property type="match status" value="1"/>
</dbReference>
<dbReference type="Gene3D" id="3.90.226.10">
    <property type="entry name" value="2-enoyl-CoA Hydratase, Chain A, domain 1"/>
    <property type="match status" value="1"/>
</dbReference>
<dbReference type="Pfam" id="PF00378">
    <property type="entry name" value="ECH_1"/>
    <property type="match status" value="1"/>
</dbReference>
<dbReference type="PANTHER" id="PTHR43459">
    <property type="entry name" value="ENOYL-COA HYDRATASE"/>
    <property type="match status" value="1"/>
</dbReference>
<evidence type="ECO:0000256" key="1">
    <source>
        <dbReference type="ARBA" id="ARBA00005254"/>
    </source>
</evidence>
<keyword evidence="3" id="KW-1185">Reference proteome</keyword>
<organism evidence="2 3">
    <name type="scientific">Sneathiella chinensis</name>
    <dbReference type="NCBI Taxonomy" id="349750"/>
    <lineage>
        <taxon>Bacteria</taxon>
        <taxon>Pseudomonadati</taxon>
        <taxon>Pseudomonadota</taxon>
        <taxon>Alphaproteobacteria</taxon>
        <taxon>Sneathiellales</taxon>
        <taxon>Sneathiellaceae</taxon>
        <taxon>Sneathiella</taxon>
    </lineage>
</organism>
<dbReference type="InterPro" id="IPR001753">
    <property type="entry name" value="Enoyl-CoA_hydra/iso"/>
</dbReference>
<dbReference type="RefSeq" id="WP_169560407.1">
    <property type="nucleotide sequence ID" value="NZ_BSNF01000006.1"/>
</dbReference>
<dbReference type="EMBL" id="BSNF01000006">
    <property type="protein sequence ID" value="GLQ06358.1"/>
    <property type="molecule type" value="Genomic_DNA"/>
</dbReference>
<dbReference type="InterPro" id="IPR029045">
    <property type="entry name" value="ClpP/crotonase-like_dom_sf"/>
</dbReference>
<comment type="caution">
    <text evidence="2">The sequence shown here is derived from an EMBL/GenBank/DDBJ whole genome shotgun (WGS) entry which is preliminary data.</text>
</comment>
<dbReference type="Gene3D" id="1.10.12.10">
    <property type="entry name" value="Lyase 2-enoyl-coa Hydratase, Chain A, domain 2"/>
    <property type="match status" value="1"/>
</dbReference>
<reference evidence="2" key="1">
    <citation type="journal article" date="2014" name="Int. J. Syst. Evol. Microbiol.">
        <title>Complete genome of a new Firmicutes species belonging to the dominant human colonic microbiota ('Ruminococcus bicirculans') reveals two chromosomes and a selective capacity to utilize plant glucans.</title>
        <authorList>
            <consortium name="NISC Comparative Sequencing Program"/>
            <person name="Wegmann U."/>
            <person name="Louis P."/>
            <person name="Goesmann A."/>
            <person name="Henrissat B."/>
            <person name="Duncan S.H."/>
            <person name="Flint H.J."/>
        </authorList>
    </citation>
    <scope>NUCLEOTIDE SEQUENCE</scope>
    <source>
        <strain evidence="2">NBRC 103408</strain>
    </source>
</reference>
<protein>
    <submittedName>
        <fullName evidence="2">Crotonase</fullName>
    </submittedName>
</protein>
<reference evidence="2" key="2">
    <citation type="submission" date="2023-01" db="EMBL/GenBank/DDBJ databases">
        <title>Draft genome sequence of Sneathiella chinensis strain NBRC 103408.</title>
        <authorList>
            <person name="Sun Q."/>
            <person name="Mori K."/>
        </authorList>
    </citation>
    <scope>NUCLEOTIDE SEQUENCE</scope>
    <source>
        <strain evidence="2">NBRC 103408</strain>
    </source>
</reference>
<proteinExistence type="inferred from homology"/>
<name>A0ABQ5U3Q5_9PROT</name>
<evidence type="ECO:0000313" key="3">
    <source>
        <dbReference type="Proteomes" id="UP001161409"/>
    </source>
</evidence>
<gene>
    <name evidence="2" type="ORF">GCM10007924_15790</name>
</gene>
<evidence type="ECO:0000313" key="2">
    <source>
        <dbReference type="EMBL" id="GLQ06358.1"/>
    </source>
</evidence>
<comment type="similarity">
    <text evidence="1">Belongs to the enoyl-CoA hydratase/isomerase family.</text>
</comment>
<dbReference type="Proteomes" id="UP001161409">
    <property type="component" value="Unassembled WGS sequence"/>
</dbReference>
<accession>A0ABQ5U3Q5</accession>
<dbReference type="CDD" id="cd06558">
    <property type="entry name" value="crotonase-like"/>
    <property type="match status" value="1"/>
</dbReference>
<dbReference type="PANTHER" id="PTHR43459:SF1">
    <property type="entry name" value="EG:BACN32G11.4 PROTEIN"/>
    <property type="match status" value="1"/>
</dbReference>
<dbReference type="InterPro" id="IPR014748">
    <property type="entry name" value="Enoyl-CoA_hydra_C"/>
</dbReference>